<protein>
    <submittedName>
        <fullName evidence="1">Pyridoxamine 5'-phosphate oxidase family protein</fullName>
    </submittedName>
</protein>
<dbReference type="Proteomes" id="UP001501074">
    <property type="component" value="Unassembled WGS sequence"/>
</dbReference>
<sequence length="223" mass="24233">MAAEDQLPTYTRRSDQTRYDAQAINSALDEAFLCHVAYIDSGDPIVVPIIHARVGEELILRVGPESRLAELAASGDIALCVTLTLLDGLVLARAEVDNTVNYRSIVIRGTGTLVKDAEGQQAGLDAVVEHLVAGRSNHSRPPTPEEFAEVVLIRLPLADVALKTRTGPPQDAEEDLPLHHWAGVISVRNAYGPPFPSPDLPYDRQVPAQLANYNRSARAQGYR</sequence>
<keyword evidence="2" id="KW-1185">Reference proteome</keyword>
<dbReference type="PANTHER" id="PTHR34071">
    <property type="entry name" value="5-NITROIMIDAZOLE ANTIBIOTICS RESISTANCE PROTEIN, NIMA-FAMILY-RELATED PROTEIN-RELATED"/>
    <property type="match status" value="1"/>
</dbReference>
<dbReference type="Gene3D" id="2.30.110.10">
    <property type="entry name" value="Electron Transport, Fmn-binding Protein, Chain A"/>
    <property type="match status" value="1"/>
</dbReference>
<evidence type="ECO:0000313" key="2">
    <source>
        <dbReference type="Proteomes" id="UP001501074"/>
    </source>
</evidence>
<dbReference type="InterPro" id="IPR024747">
    <property type="entry name" value="Pyridox_Oxase-rel"/>
</dbReference>
<evidence type="ECO:0000313" key="1">
    <source>
        <dbReference type="EMBL" id="GAA3608231.1"/>
    </source>
</evidence>
<accession>A0ABP6ZFQ2</accession>
<dbReference type="PANTHER" id="PTHR34071:SF2">
    <property type="entry name" value="FLAVIN-NUCLEOTIDE-BINDING PROTEIN"/>
    <property type="match status" value="1"/>
</dbReference>
<dbReference type="Pfam" id="PF12900">
    <property type="entry name" value="Pyridox_ox_2"/>
    <property type="match status" value="1"/>
</dbReference>
<dbReference type="EMBL" id="BAAAZO010000003">
    <property type="protein sequence ID" value="GAA3608231.1"/>
    <property type="molecule type" value="Genomic_DNA"/>
</dbReference>
<comment type="caution">
    <text evidence="1">The sequence shown here is derived from an EMBL/GenBank/DDBJ whole genome shotgun (WGS) entry which is preliminary data.</text>
</comment>
<dbReference type="SUPFAM" id="SSF50475">
    <property type="entry name" value="FMN-binding split barrel"/>
    <property type="match status" value="1"/>
</dbReference>
<proteinExistence type="predicted"/>
<gene>
    <name evidence="1" type="ORF">GCM10022223_25300</name>
</gene>
<organism evidence="1 2">
    <name type="scientific">Kineosporia mesophila</name>
    <dbReference type="NCBI Taxonomy" id="566012"/>
    <lineage>
        <taxon>Bacteria</taxon>
        <taxon>Bacillati</taxon>
        <taxon>Actinomycetota</taxon>
        <taxon>Actinomycetes</taxon>
        <taxon>Kineosporiales</taxon>
        <taxon>Kineosporiaceae</taxon>
        <taxon>Kineosporia</taxon>
    </lineage>
</organism>
<dbReference type="InterPro" id="IPR012349">
    <property type="entry name" value="Split_barrel_FMN-bd"/>
</dbReference>
<name>A0ABP6ZFQ2_9ACTN</name>
<reference evidence="2" key="1">
    <citation type="journal article" date="2019" name="Int. J. Syst. Evol. Microbiol.">
        <title>The Global Catalogue of Microorganisms (GCM) 10K type strain sequencing project: providing services to taxonomists for standard genome sequencing and annotation.</title>
        <authorList>
            <consortium name="The Broad Institute Genomics Platform"/>
            <consortium name="The Broad Institute Genome Sequencing Center for Infectious Disease"/>
            <person name="Wu L."/>
            <person name="Ma J."/>
        </authorList>
    </citation>
    <scope>NUCLEOTIDE SEQUENCE [LARGE SCALE GENOMIC DNA]</scope>
    <source>
        <strain evidence="2">JCM 16902</strain>
    </source>
</reference>